<comment type="caution">
    <text evidence="6">The sequence shown here is derived from an EMBL/GenBank/DDBJ whole genome shotgun (WGS) entry which is preliminary data.</text>
</comment>
<dbReference type="InterPro" id="IPR050080">
    <property type="entry name" value="RNase_PH"/>
</dbReference>
<comment type="subcellular location">
    <subcellularLocation>
        <location evidence="1">Nucleus</location>
    </subcellularLocation>
</comment>
<dbReference type="SUPFAM" id="SSF55666">
    <property type="entry name" value="Ribonuclease PH domain 2-like"/>
    <property type="match status" value="1"/>
</dbReference>
<dbReference type="GO" id="GO:0005730">
    <property type="term" value="C:nucleolus"/>
    <property type="evidence" value="ECO:0007669"/>
    <property type="project" value="TreeGrafter"/>
</dbReference>
<dbReference type="GO" id="GO:0071051">
    <property type="term" value="P:poly(A)-dependent snoRNA 3'-end processing"/>
    <property type="evidence" value="ECO:0007669"/>
    <property type="project" value="TreeGrafter"/>
</dbReference>
<accession>A0A9W9N3I8</accession>
<keyword evidence="2" id="KW-0698">rRNA processing</keyword>
<dbReference type="GeneID" id="83178103"/>
<proteinExistence type="predicted"/>
<dbReference type="GO" id="GO:0006364">
    <property type="term" value="P:rRNA processing"/>
    <property type="evidence" value="ECO:0007669"/>
    <property type="project" value="UniProtKB-KW"/>
</dbReference>
<evidence type="ECO:0000256" key="3">
    <source>
        <dbReference type="ARBA" id="ARBA00022835"/>
    </source>
</evidence>
<name>A0A9W9N3I8_9EURO</name>
<dbReference type="RefSeq" id="XP_058310264.1">
    <property type="nucleotide sequence ID" value="XM_058450802.1"/>
</dbReference>
<feature type="region of interest" description="Disordered" evidence="5">
    <location>
        <begin position="1"/>
        <end position="23"/>
    </location>
</feature>
<dbReference type="PANTHER" id="PTHR11953">
    <property type="entry name" value="EXOSOME COMPLEX COMPONENT"/>
    <property type="match status" value="1"/>
</dbReference>
<dbReference type="GO" id="GO:0016075">
    <property type="term" value="P:rRNA catabolic process"/>
    <property type="evidence" value="ECO:0007669"/>
    <property type="project" value="TreeGrafter"/>
</dbReference>
<evidence type="ECO:0000313" key="7">
    <source>
        <dbReference type="Proteomes" id="UP001150904"/>
    </source>
</evidence>
<keyword evidence="3" id="KW-0271">Exosome</keyword>
<protein>
    <submittedName>
        <fullName evidence="6">Exosome complex subunit Rrp46</fullName>
    </submittedName>
</protein>
<evidence type="ECO:0000313" key="6">
    <source>
        <dbReference type="EMBL" id="KAJ5212094.1"/>
    </source>
</evidence>
<dbReference type="InterPro" id="IPR027408">
    <property type="entry name" value="PNPase/RNase_PH_dom_sf"/>
</dbReference>
<dbReference type="GO" id="GO:0071028">
    <property type="term" value="P:nuclear mRNA surveillance"/>
    <property type="evidence" value="ECO:0007669"/>
    <property type="project" value="TreeGrafter"/>
</dbReference>
<keyword evidence="4" id="KW-0539">Nucleus</keyword>
<dbReference type="OrthoDB" id="27298at2759"/>
<feature type="non-terminal residue" evidence="6">
    <location>
        <position position="1"/>
    </location>
</feature>
<organism evidence="6 7">
    <name type="scientific">Penicillium cinerascens</name>
    <dbReference type="NCBI Taxonomy" id="70096"/>
    <lineage>
        <taxon>Eukaryota</taxon>
        <taxon>Fungi</taxon>
        <taxon>Dikarya</taxon>
        <taxon>Ascomycota</taxon>
        <taxon>Pezizomycotina</taxon>
        <taxon>Eurotiomycetes</taxon>
        <taxon>Eurotiomycetidae</taxon>
        <taxon>Eurotiales</taxon>
        <taxon>Aspergillaceae</taxon>
        <taxon>Penicillium</taxon>
    </lineage>
</organism>
<evidence type="ECO:0000256" key="4">
    <source>
        <dbReference type="ARBA" id="ARBA00023242"/>
    </source>
</evidence>
<dbReference type="SUPFAM" id="SSF54211">
    <property type="entry name" value="Ribosomal protein S5 domain 2-like"/>
    <property type="match status" value="1"/>
</dbReference>
<gene>
    <name evidence="6" type="ORF">N7498_003740</name>
</gene>
<dbReference type="AlphaFoldDB" id="A0A9W9N3I8"/>
<dbReference type="InterPro" id="IPR036345">
    <property type="entry name" value="ExoRNase_PH_dom2_sf"/>
</dbReference>
<feature type="compositionally biased region" description="Low complexity" evidence="5">
    <location>
        <begin position="1"/>
        <end position="15"/>
    </location>
</feature>
<keyword evidence="7" id="KW-1185">Reference proteome</keyword>
<dbReference type="GO" id="GO:0034475">
    <property type="term" value="P:U4 snRNA 3'-end processing"/>
    <property type="evidence" value="ECO:0007669"/>
    <property type="project" value="TreeGrafter"/>
</dbReference>
<dbReference type="GO" id="GO:0003723">
    <property type="term" value="F:RNA binding"/>
    <property type="evidence" value="ECO:0007669"/>
    <property type="project" value="TreeGrafter"/>
</dbReference>
<dbReference type="Proteomes" id="UP001150904">
    <property type="component" value="Unassembled WGS sequence"/>
</dbReference>
<dbReference type="FunFam" id="3.30.230.70:FF:000036">
    <property type="entry name" value="Exosome complex subunit Rrp46, putative"/>
    <property type="match status" value="1"/>
</dbReference>
<evidence type="ECO:0000256" key="2">
    <source>
        <dbReference type="ARBA" id="ARBA00022552"/>
    </source>
</evidence>
<sequence length="268" mass="28477">STRHPTPSRSTPSSYHPHKMVGPTASLSTLHRADGSASYKCPATGYDLLGSVNAPIELPARRDALKPEEATVEVFVKPGNTTAGVGERYVEGILRSVLSEVVLGRERGFPRRGVVITLAIVGGDIVERGDSYLTILPALLHTSLLALLSAAVPLSMTFSSTLLGVTKSGDIISDPSAADAKAASSLHVLAFSSKGHLLLNESEGRFDFDTWEAVRERASSICRGAAVSAADGDVAMGEGTDGVRLDSFIRETVEDRFHVDYAWKIDSN</sequence>
<reference evidence="6" key="2">
    <citation type="journal article" date="2023" name="IMA Fungus">
        <title>Comparative genomic study of the Penicillium genus elucidates a diverse pangenome and 15 lateral gene transfer events.</title>
        <authorList>
            <person name="Petersen C."/>
            <person name="Sorensen T."/>
            <person name="Nielsen M.R."/>
            <person name="Sondergaard T.E."/>
            <person name="Sorensen J.L."/>
            <person name="Fitzpatrick D.A."/>
            <person name="Frisvad J.C."/>
            <person name="Nielsen K.L."/>
        </authorList>
    </citation>
    <scope>NUCLEOTIDE SEQUENCE</scope>
    <source>
        <strain evidence="6">IBT 15544</strain>
    </source>
</reference>
<evidence type="ECO:0000256" key="1">
    <source>
        <dbReference type="ARBA" id="ARBA00004123"/>
    </source>
</evidence>
<dbReference type="InterPro" id="IPR020568">
    <property type="entry name" value="Ribosomal_Su5_D2-typ_SF"/>
</dbReference>
<dbReference type="Gene3D" id="3.30.230.70">
    <property type="entry name" value="GHMP Kinase, N-terminal domain"/>
    <property type="match status" value="1"/>
</dbReference>
<reference evidence="6" key="1">
    <citation type="submission" date="2022-12" db="EMBL/GenBank/DDBJ databases">
        <authorList>
            <person name="Petersen C."/>
        </authorList>
    </citation>
    <scope>NUCLEOTIDE SEQUENCE</scope>
    <source>
        <strain evidence="6">IBT 15544</strain>
    </source>
</reference>
<evidence type="ECO:0000256" key="5">
    <source>
        <dbReference type="SAM" id="MobiDB-lite"/>
    </source>
</evidence>
<dbReference type="EMBL" id="JAPQKR010000008">
    <property type="protein sequence ID" value="KAJ5212094.1"/>
    <property type="molecule type" value="Genomic_DNA"/>
</dbReference>
<dbReference type="GO" id="GO:0000176">
    <property type="term" value="C:nuclear exosome (RNase complex)"/>
    <property type="evidence" value="ECO:0007669"/>
    <property type="project" value="TreeGrafter"/>
</dbReference>
<dbReference type="GO" id="GO:0000177">
    <property type="term" value="C:cytoplasmic exosome (RNase complex)"/>
    <property type="evidence" value="ECO:0007669"/>
    <property type="project" value="TreeGrafter"/>
</dbReference>
<dbReference type="PANTHER" id="PTHR11953:SF1">
    <property type="entry name" value="EXOSOME COMPLEX COMPONENT RRP46"/>
    <property type="match status" value="1"/>
</dbReference>